<dbReference type="CDD" id="cd21631">
    <property type="entry name" value="RHH_CopG_NikR-like"/>
    <property type="match status" value="1"/>
</dbReference>
<accession>A0AAJ1U2K8</accession>
<evidence type="ECO:0000313" key="1">
    <source>
        <dbReference type="EMBL" id="MDQ0546813.1"/>
    </source>
</evidence>
<evidence type="ECO:0000313" key="2">
    <source>
        <dbReference type="Proteomes" id="UP001223420"/>
    </source>
</evidence>
<dbReference type="EMBL" id="JAUSWL010000018">
    <property type="protein sequence ID" value="MDQ0546813.1"/>
    <property type="molecule type" value="Genomic_DNA"/>
</dbReference>
<dbReference type="SUPFAM" id="SSF47598">
    <property type="entry name" value="Ribbon-helix-helix"/>
    <property type="match status" value="1"/>
</dbReference>
<organism evidence="1 2">
    <name type="scientific">Methylobacterium brachiatum</name>
    <dbReference type="NCBI Taxonomy" id="269660"/>
    <lineage>
        <taxon>Bacteria</taxon>
        <taxon>Pseudomonadati</taxon>
        <taxon>Pseudomonadota</taxon>
        <taxon>Alphaproteobacteria</taxon>
        <taxon>Hyphomicrobiales</taxon>
        <taxon>Methylobacteriaceae</taxon>
        <taxon>Methylobacterium</taxon>
    </lineage>
</organism>
<dbReference type="GO" id="GO:0006355">
    <property type="term" value="P:regulation of DNA-templated transcription"/>
    <property type="evidence" value="ECO:0007669"/>
    <property type="project" value="InterPro"/>
</dbReference>
<dbReference type="Proteomes" id="UP001223420">
    <property type="component" value="Unassembled WGS sequence"/>
</dbReference>
<name>A0AAJ1U2K8_9HYPH</name>
<gene>
    <name evidence="1" type="ORF">QO001_005765</name>
</gene>
<reference evidence="1" key="1">
    <citation type="submission" date="2023-07" db="EMBL/GenBank/DDBJ databases">
        <title>Genomic Encyclopedia of Type Strains, Phase IV (KMG-IV): sequencing the most valuable type-strain genomes for metagenomic binning, comparative biology and taxonomic classification.</title>
        <authorList>
            <person name="Goeker M."/>
        </authorList>
    </citation>
    <scope>NUCLEOTIDE SEQUENCE</scope>
    <source>
        <strain evidence="1">DSM 19569</strain>
    </source>
</reference>
<proteinExistence type="predicted"/>
<protein>
    <submittedName>
        <fullName evidence="1">Transcriptional regulator</fullName>
    </submittedName>
</protein>
<sequence length="95" mass="10081">MPDFLDMTLRLEPALAARLSVSAERSGLSPTELVLRALADHLDGVTAYGRLGDEMAFIKDRLAELTGLVGEALAEPTPAAVAEICRYKALKASPA</sequence>
<comment type="caution">
    <text evidence="1">The sequence shown here is derived from an EMBL/GenBank/DDBJ whole genome shotgun (WGS) entry which is preliminary data.</text>
</comment>
<dbReference type="AlphaFoldDB" id="A0AAJ1U2K8"/>
<dbReference type="InterPro" id="IPR010985">
    <property type="entry name" value="Ribbon_hlx_hlx"/>
</dbReference>
<dbReference type="RefSeq" id="WP_007564038.1">
    <property type="nucleotide sequence ID" value="NZ_JARVWR010000020.1"/>
</dbReference>